<dbReference type="AlphaFoldDB" id="A0AAE0NFI9"/>
<protein>
    <submittedName>
        <fullName evidence="3">Uncharacterized protein</fullName>
    </submittedName>
</protein>
<feature type="region of interest" description="Disordered" evidence="2">
    <location>
        <begin position="1"/>
        <end position="53"/>
    </location>
</feature>
<evidence type="ECO:0000256" key="2">
    <source>
        <dbReference type="SAM" id="MobiDB-lite"/>
    </source>
</evidence>
<evidence type="ECO:0000256" key="1">
    <source>
        <dbReference type="SAM" id="Coils"/>
    </source>
</evidence>
<feature type="coiled-coil region" evidence="1">
    <location>
        <begin position="218"/>
        <end position="248"/>
    </location>
</feature>
<feature type="region of interest" description="Disordered" evidence="2">
    <location>
        <begin position="266"/>
        <end position="312"/>
    </location>
</feature>
<reference evidence="3" key="1">
    <citation type="journal article" date="2023" name="Mol. Phylogenet. Evol.">
        <title>Genome-scale phylogeny and comparative genomics of the fungal order Sordariales.</title>
        <authorList>
            <person name="Hensen N."/>
            <person name="Bonometti L."/>
            <person name="Westerberg I."/>
            <person name="Brannstrom I.O."/>
            <person name="Guillou S."/>
            <person name="Cros-Aarteil S."/>
            <person name="Calhoun S."/>
            <person name="Haridas S."/>
            <person name="Kuo A."/>
            <person name="Mondo S."/>
            <person name="Pangilinan J."/>
            <person name="Riley R."/>
            <person name="LaButti K."/>
            <person name="Andreopoulos B."/>
            <person name="Lipzen A."/>
            <person name="Chen C."/>
            <person name="Yan M."/>
            <person name="Daum C."/>
            <person name="Ng V."/>
            <person name="Clum A."/>
            <person name="Steindorff A."/>
            <person name="Ohm R.A."/>
            <person name="Martin F."/>
            <person name="Silar P."/>
            <person name="Natvig D.O."/>
            <person name="Lalanne C."/>
            <person name="Gautier V."/>
            <person name="Ament-Velasquez S.L."/>
            <person name="Kruys A."/>
            <person name="Hutchinson M.I."/>
            <person name="Powell A.J."/>
            <person name="Barry K."/>
            <person name="Miller A.N."/>
            <person name="Grigoriev I.V."/>
            <person name="Debuchy R."/>
            <person name="Gladieux P."/>
            <person name="Hiltunen Thoren M."/>
            <person name="Johannesson H."/>
        </authorList>
    </citation>
    <scope>NUCLEOTIDE SEQUENCE</scope>
    <source>
        <strain evidence="3">CBS 958.72</strain>
    </source>
</reference>
<keyword evidence="4" id="KW-1185">Reference proteome</keyword>
<feature type="compositionally biased region" description="Low complexity" evidence="2">
    <location>
        <begin position="295"/>
        <end position="312"/>
    </location>
</feature>
<proteinExistence type="predicted"/>
<evidence type="ECO:0000313" key="3">
    <source>
        <dbReference type="EMBL" id="KAK3380611.1"/>
    </source>
</evidence>
<organism evidence="3 4">
    <name type="scientific">Lasiosphaeria ovina</name>
    <dbReference type="NCBI Taxonomy" id="92902"/>
    <lineage>
        <taxon>Eukaryota</taxon>
        <taxon>Fungi</taxon>
        <taxon>Dikarya</taxon>
        <taxon>Ascomycota</taxon>
        <taxon>Pezizomycotina</taxon>
        <taxon>Sordariomycetes</taxon>
        <taxon>Sordariomycetidae</taxon>
        <taxon>Sordariales</taxon>
        <taxon>Lasiosphaeriaceae</taxon>
        <taxon>Lasiosphaeria</taxon>
    </lineage>
</organism>
<evidence type="ECO:0000313" key="4">
    <source>
        <dbReference type="Proteomes" id="UP001287356"/>
    </source>
</evidence>
<sequence>MEWRASAAMDKLTELSQSTTVDASGRPADASSSTEGKAEAEAGGPGSGSDPHLMQIVKSLQNRMRRDLSSLEADDYVINGTVQLDNPERVMILVEDPTRTGGDRFDYRPARIKLDTGSRADFVTREYLAQIGFDLGSLVEIPEVQQQEIEGLDKAIYKPTHGVTLPWYRQGEAQSNLTRFLVVDSGPFDLLLSSRRFAEEAERRLFSLPLVGRPRKTKEQIDKEIKEAKRKRDEAKELEAKNLRAAIAMRNQEVGRAFTVQTVAEQDTASTAQEPADIELGTAGPASTTGASVQAAGSAGRRPRRGFFWWRS</sequence>
<comment type="caution">
    <text evidence="3">The sequence shown here is derived from an EMBL/GenBank/DDBJ whole genome shotgun (WGS) entry which is preliminary data.</text>
</comment>
<gene>
    <name evidence="3" type="ORF">B0T24DRAFT_197800</name>
</gene>
<name>A0AAE0NFI9_9PEZI</name>
<reference evidence="3" key="2">
    <citation type="submission" date="2023-06" db="EMBL/GenBank/DDBJ databases">
        <authorList>
            <consortium name="Lawrence Berkeley National Laboratory"/>
            <person name="Haridas S."/>
            <person name="Hensen N."/>
            <person name="Bonometti L."/>
            <person name="Westerberg I."/>
            <person name="Brannstrom I.O."/>
            <person name="Guillou S."/>
            <person name="Cros-Aarteil S."/>
            <person name="Calhoun S."/>
            <person name="Kuo A."/>
            <person name="Mondo S."/>
            <person name="Pangilinan J."/>
            <person name="Riley R."/>
            <person name="Labutti K."/>
            <person name="Andreopoulos B."/>
            <person name="Lipzen A."/>
            <person name="Chen C."/>
            <person name="Yanf M."/>
            <person name="Daum C."/>
            <person name="Ng V."/>
            <person name="Clum A."/>
            <person name="Steindorff A."/>
            <person name="Ohm R."/>
            <person name="Martin F."/>
            <person name="Silar P."/>
            <person name="Natvig D."/>
            <person name="Lalanne C."/>
            <person name="Gautier V."/>
            <person name="Ament-Velasquez S.L."/>
            <person name="Kruys A."/>
            <person name="Hutchinson M.I."/>
            <person name="Powell A.J."/>
            <person name="Barry K."/>
            <person name="Miller A.N."/>
            <person name="Grigoriev I.V."/>
            <person name="Debuchy R."/>
            <person name="Gladieux P."/>
            <person name="Thoren M.H."/>
            <person name="Johannesson H."/>
        </authorList>
    </citation>
    <scope>NUCLEOTIDE SEQUENCE</scope>
    <source>
        <strain evidence="3">CBS 958.72</strain>
    </source>
</reference>
<accession>A0AAE0NFI9</accession>
<dbReference type="Proteomes" id="UP001287356">
    <property type="component" value="Unassembled WGS sequence"/>
</dbReference>
<dbReference type="EMBL" id="JAULSN010000002">
    <property type="protein sequence ID" value="KAK3380611.1"/>
    <property type="molecule type" value="Genomic_DNA"/>
</dbReference>
<keyword evidence="1" id="KW-0175">Coiled coil</keyword>